<evidence type="ECO:0000313" key="2">
    <source>
        <dbReference type="Proteomes" id="UP000760545"/>
    </source>
</evidence>
<protein>
    <submittedName>
        <fullName evidence="1">Uncharacterized protein</fullName>
    </submittedName>
</protein>
<accession>A0ABX1DCG8</accession>
<comment type="caution">
    <text evidence="1">The sequence shown here is derived from an EMBL/GenBank/DDBJ whole genome shotgun (WGS) entry which is preliminary data.</text>
</comment>
<organism evidence="1 2">
    <name type="scientific">Tamlana crocina</name>
    <dbReference type="NCBI Taxonomy" id="393006"/>
    <lineage>
        <taxon>Bacteria</taxon>
        <taxon>Pseudomonadati</taxon>
        <taxon>Bacteroidota</taxon>
        <taxon>Flavobacteriia</taxon>
        <taxon>Flavobacteriales</taxon>
        <taxon>Flavobacteriaceae</taxon>
        <taxon>Tamlana</taxon>
    </lineage>
</organism>
<proteinExistence type="predicted"/>
<sequence length="220" mass="24802">MENRKLKSNVFSDAVMENIQSISDMSMQFYGTMLENMIGNNAPVSEQMGQLGKSVLNPLKAIMNTENCCAPKEKCAPHCIASIDRNAMAGERIMVPFTVKNNCNTAKTYQVGIRELTDQDGALAPSQPKLNKNSVSLQPHASERVLLVLDLANFSNGTYSAEIVLREKEYNQNICLTVYVADHHATTASPYEEKKFKLKWQSWQSHFYCEPQQTRDRENT</sequence>
<reference evidence="1 2" key="1">
    <citation type="submission" date="2020-03" db="EMBL/GenBank/DDBJ databases">
        <title>Tamlana sp. nov, isolated from XXX.</title>
        <authorList>
            <person name="Cao W.R."/>
        </authorList>
    </citation>
    <scope>NUCLEOTIDE SEQUENCE [LARGE SCALE GENOMIC DNA]</scope>
    <source>
        <strain evidence="1 2">HST1-43</strain>
    </source>
</reference>
<keyword evidence="2" id="KW-1185">Reference proteome</keyword>
<evidence type="ECO:0000313" key="1">
    <source>
        <dbReference type="EMBL" id="NJX13981.1"/>
    </source>
</evidence>
<dbReference type="Proteomes" id="UP000760545">
    <property type="component" value="Unassembled WGS sequence"/>
</dbReference>
<dbReference type="RefSeq" id="WP_167916238.1">
    <property type="nucleotide sequence ID" value="NZ_JAAVJS010000001.1"/>
</dbReference>
<name>A0ABX1DCG8_9FLAO</name>
<gene>
    <name evidence="1" type="ORF">HC176_00585</name>
</gene>
<dbReference type="EMBL" id="JAAVJS010000001">
    <property type="protein sequence ID" value="NJX13981.1"/>
    <property type="molecule type" value="Genomic_DNA"/>
</dbReference>